<feature type="chain" id="PRO_5010287125" description="Pacifastin domain-containing protein" evidence="2">
    <location>
        <begin position="20"/>
        <end position="127"/>
    </location>
</feature>
<feature type="compositionally biased region" description="Low complexity" evidence="1">
    <location>
        <begin position="107"/>
        <end position="116"/>
    </location>
</feature>
<feature type="signal peptide" evidence="2">
    <location>
        <begin position="1"/>
        <end position="19"/>
    </location>
</feature>
<organism evidence="3 4">
    <name type="scientific">Zancudomyces culisetae</name>
    <name type="common">Gut fungus</name>
    <name type="synonym">Smittium culisetae</name>
    <dbReference type="NCBI Taxonomy" id="1213189"/>
    <lineage>
        <taxon>Eukaryota</taxon>
        <taxon>Fungi</taxon>
        <taxon>Fungi incertae sedis</taxon>
        <taxon>Zoopagomycota</taxon>
        <taxon>Kickxellomycotina</taxon>
        <taxon>Harpellomycetes</taxon>
        <taxon>Harpellales</taxon>
        <taxon>Legeriomycetaceae</taxon>
        <taxon>Zancudomyces</taxon>
    </lineage>
</organism>
<evidence type="ECO:0000313" key="4">
    <source>
        <dbReference type="Proteomes" id="UP000188320"/>
    </source>
</evidence>
<dbReference type="AlphaFoldDB" id="A0A1R1PIQ1"/>
<proteinExistence type="predicted"/>
<evidence type="ECO:0000313" key="3">
    <source>
        <dbReference type="EMBL" id="OMH80850.1"/>
    </source>
</evidence>
<accession>A0A1R1PIQ1</accession>
<evidence type="ECO:0000256" key="2">
    <source>
        <dbReference type="SAM" id="SignalP"/>
    </source>
</evidence>
<feature type="non-terminal residue" evidence="3">
    <location>
        <position position="127"/>
    </location>
</feature>
<reference evidence="4" key="1">
    <citation type="submission" date="2017-01" db="EMBL/GenBank/DDBJ databases">
        <authorList>
            <person name="Wang Y."/>
            <person name="White M."/>
            <person name="Kvist S."/>
            <person name="Moncalvo J.-M."/>
        </authorList>
    </citation>
    <scope>NUCLEOTIDE SEQUENCE [LARGE SCALE GENOMIC DNA]</scope>
    <source>
        <strain evidence="4">COL-18-3</strain>
    </source>
</reference>
<keyword evidence="2" id="KW-0732">Signal</keyword>
<protein>
    <recommendedName>
        <fullName evidence="5">Pacifastin domain-containing protein</fullName>
    </recommendedName>
</protein>
<feature type="compositionally biased region" description="Gly residues" evidence="1">
    <location>
        <begin position="117"/>
        <end position="127"/>
    </location>
</feature>
<evidence type="ECO:0000256" key="1">
    <source>
        <dbReference type="SAM" id="MobiDB-lite"/>
    </source>
</evidence>
<gene>
    <name evidence="3" type="ORF">AX774_g5709</name>
</gene>
<dbReference type="EMBL" id="LSSK01001064">
    <property type="protein sequence ID" value="OMH80850.1"/>
    <property type="molecule type" value="Genomic_DNA"/>
</dbReference>
<dbReference type="Proteomes" id="UP000188320">
    <property type="component" value="Unassembled WGS sequence"/>
</dbReference>
<keyword evidence="4" id="KW-1185">Reference proteome</keyword>
<sequence>MKFVTLLSLASLYASSTFALDTTGCPAGPSYNYANCLKVHGNGIFNNPDGCNKCICLELGIVCTIYKCIDPYHDVKYTYNKTPSHIQGPDGDGFNGGIYASVPEPASPSSGAYSAGSGSGSGSGWGA</sequence>
<feature type="region of interest" description="Disordered" evidence="1">
    <location>
        <begin position="88"/>
        <end position="127"/>
    </location>
</feature>
<comment type="caution">
    <text evidence="3">The sequence shown here is derived from an EMBL/GenBank/DDBJ whole genome shotgun (WGS) entry which is preliminary data.</text>
</comment>
<name>A0A1R1PIQ1_ZANCU</name>
<evidence type="ECO:0008006" key="5">
    <source>
        <dbReference type="Google" id="ProtNLM"/>
    </source>
</evidence>